<evidence type="ECO:0000313" key="3">
    <source>
        <dbReference type="Proteomes" id="UP000006038"/>
    </source>
</evidence>
<dbReference type="AlphaFoldDB" id="J3LQU7"/>
<sequence>MTEFAVDGDAADLVLCKLYRSPRAPRVEEATATASSSGSKRKSADDLTDAPVERSRPHWMKMNDHAADMVPAGADGDFHAKEEDRRIVPAPEEEALVQTRDGPRSDNDVIMALAMGATVDDLLGPQQAGEPSVSSYSSPCCPEPEPCPISSNAGGRPPFAAQAAPACGGDMSVATWAAPPAGEFSWEKELEWIQELLLGSPRVLARALL</sequence>
<evidence type="ECO:0008006" key="4">
    <source>
        <dbReference type="Google" id="ProtNLM"/>
    </source>
</evidence>
<keyword evidence="3" id="KW-1185">Reference proteome</keyword>
<proteinExistence type="predicted"/>
<dbReference type="EnsemblPlants" id="OB03G34230.1">
    <property type="protein sequence ID" value="OB03G34230.1"/>
    <property type="gene ID" value="OB03G34230"/>
</dbReference>
<dbReference type="Proteomes" id="UP000006038">
    <property type="component" value="Chromosome 3"/>
</dbReference>
<protein>
    <recommendedName>
        <fullName evidence="4">NAC domain-containing protein</fullName>
    </recommendedName>
</protein>
<feature type="region of interest" description="Disordered" evidence="1">
    <location>
        <begin position="24"/>
        <end position="58"/>
    </location>
</feature>
<dbReference type="HOGENOM" id="CLU_1356510_0_0_1"/>
<name>J3LQU7_ORYBR</name>
<evidence type="ECO:0000256" key="1">
    <source>
        <dbReference type="SAM" id="MobiDB-lite"/>
    </source>
</evidence>
<accession>J3LQU7</accession>
<organism evidence="2">
    <name type="scientific">Oryza brachyantha</name>
    <name type="common">malo sina</name>
    <dbReference type="NCBI Taxonomy" id="4533"/>
    <lineage>
        <taxon>Eukaryota</taxon>
        <taxon>Viridiplantae</taxon>
        <taxon>Streptophyta</taxon>
        <taxon>Embryophyta</taxon>
        <taxon>Tracheophyta</taxon>
        <taxon>Spermatophyta</taxon>
        <taxon>Magnoliopsida</taxon>
        <taxon>Liliopsida</taxon>
        <taxon>Poales</taxon>
        <taxon>Poaceae</taxon>
        <taxon>BOP clade</taxon>
        <taxon>Oryzoideae</taxon>
        <taxon>Oryzeae</taxon>
        <taxon>Oryzinae</taxon>
        <taxon>Oryza</taxon>
    </lineage>
</organism>
<dbReference type="Gramene" id="OB03G34230.1">
    <property type="protein sequence ID" value="OB03G34230.1"/>
    <property type="gene ID" value="OB03G34230"/>
</dbReference>
<reference evidence="2" key="2">
    <citation type="submission" date="2013-04" db="UniProtKB">
        <authorList>
            <consortium name="EnsemblPlants"/>
        </authorList>
    </citation>
    <scope>IDENTIFICATION</scope>
</reference>
<reference evidence="2" key="1">
    <citation type="journal article" date="2013" name="Nat. Commun.">
        <title>Whole-genome sequencing of Oryza brachyantha reveals mechanisms underlying Oryza genome evolution.</title>
        <authorList>
            <person name="Chen J."/>
            <person name="Huang Q."/>
            <person name="Gao D."/>
            <person name="Wang J."/>
            <person name="Lang Y."/>
            <person name="Liu T."/>
            <person name="Li B."/>
            <person name="Bai Z."/>
            <person name="Luis Goicoechea J."/>
            <person name="Liang C."/>
            <person name="Chen C."/>
            <person name="Zhang W."/>
            <person name="Sun S."/>
            <person name="Liao Y."/>
            <person name="Zhang X."/>
            <person name="Yang L."/>
            <person name="Song C."/>
            <person name="Wang M."/>
            <person name="Shi J."/>
            <person name="Liu G."/>
            <person name="Liu J."/>
            <person name="Zhou H."/>
            <person name="Zhou W."/>
            <person name="Yu Q."/>
            <person name="An N."/>
            <person name="Chen Y."/>
            <person name="Cai Q."/>
            <person name="Wang B."/>
            <person name="Liu B."/>
            <person name="Min J."/>
            <person name="Huang Y."/>
            <person name="Wu H."/>
            <person name="Li Z."/>
            <person name="Zhang Y."/>
            <person name="Yin Y."/>
            <person name="Song W."/>
            <person name="Jiang J."/>
            <person name="Jackson S.A."/>
            <person name="Wing R.A."/>
            <person name="Wang J."/>
            <person name="Chen M."/>
        </authorList>
    </citation>
    <scope>NUCLEOTIDE SEQUENCE [LARGE SCALE GENOMIC DNA]</scope>
    <source>
        <strain evidence="2">cv. IRGC 101232</strain>
    </source>
</reference>
<evidence type="ECO:0000313" key="2">
    <source>
        <dbReference type="EnsemblPlants" id="OB03G34230.1"/>
    </source>
</evidence>